<proteinExistence type="predicted"/>
<dbReference type="GO" id="GO:0016853">
    <property type="term" value="F:isomerase activity"/>
    <property type="evidence" value="ECO:0007669"/>
    <property type="project" value="UniProtKB-KW"/>
</dbReference>
<feature type="domain" description="Xylose isomerase-like TIM barrel" evidence="1">
    <location>
        <begin position="56"/>
        <end position="275"/>
    </location>
</feature>
<name>A0A9E8SPP4_9BACT</name>
<dbReference type="SUPFAM" id="SSF51658">
    <property type="entry name" value="Xylose isomerase-like"/>
    <property type="match status" value="1"/>
</dbReference>
<evidence type="ECO:0000313" key="3">
    <source>
        <dbReference type="Proteomes" id="UP001164653"/>
    </source>
</evidence>
<organism evidence="2 3">
    <name type="scientific">Dyadobacter pollutisoli</name>
    <dbReference type="NCBI Taxonomy" id="2910158"/>
    <lineage>
        <taxon>Bacteria</taxon>
        <taxon>Pseudomonadati</taxon>
        <taxon>Bacteroidota</taxon>
        <taxon>Cytophagia</taxon>
        <taxon>Cytophagales</taxon>
        <taxon>Spirosomataceae</taxon>
        <taxon>Dyadobacter</taxon>
    </lineage>
</organism>
<dbReference type="InterPro" id="IPR050312">
    <property type="entry name" value="IolE/XylAMocC-like"/>
</dbReference>
<dbReference type="InterPro" id="IPR013022">
    <property type="entry name" value="Xyl_isomerase-like_TIM-brl"/>
</dbReference>
<dbReference type="Pfam" id="PF01261">
    <property type="entry name" value="AP_endonuc_2"/>
    <property type="match status" value="1"/>
</dbReference>
<protein>
    <submittedName>
        <fullName evidence="2">Sugar phosphate isomerase/epimerase</fullName>
    </submittedName>
</protein>
<evidence type="ECO:0000259" key="1">
    <source>
        <dbReference type="Pfam" id="PF01261"/>
    </source>
</evidence>
<reference evidence="2" key="1">
    <citation type="submission" date="2022-11" db="EMBL/GenBank/DDBJ databases">
        <title>Dyadobacter pollutisoli sp. nov., isolated from plastic dumped soil.</title>
        <authorList>
            <person name="Kim J.M."/>
            <person name="Kim K.R."/>
            <person name="Lee J.K."/>
            <person name="Hao L."/>
            <person name="Jeon C.O."/>
        </authorList>
    </citation>
    <scope>NUCLEOTIDE SEQUENCE</scope>
    <source>
        <strain evidence="2">U1</strain>
    </source>
</reference>
<evidence type="ECO:0000313" key="2">
    <source>
        <dbReference type="EMBL" id="WAC14941.1"/>
    </source>
</evidence>
<accession>A0A9E8SPP4</accession>
<dbReference type="AlphaFoldDB" id="A0A9E8SPP4"/>
<gene>
    <name evidence="2" type="ORF">ON006_13445</name>
</gene>
<dbReference type="EMBL" id="CP112998">
    <property type="protein sequence ID" value="WAC14941.1"/>
    <property type="molecule type" value="Genomic_DNA"/>
</dbReference>
<sequence>MLNRREFIHSASGMMGSAMLADLPSHWLDRDAKAWKLNYMISSCLYGYMDLDTILAEVVKNGAAAIDIWPKVHGNQREQLDELGEDQFRQLLKKHKTSLGCITQYKLGPFALAEEMKLASRFGTKIIVTGAKGEKGLTGDALKNEVKKFAQNLRPTIAQAERHDLVVAIENHSSSLIFTPDSIKWLLEFVPQKNVGIAFAPYHLEHTAEEMAALIRHIGPRLTLFYAWQHGKGSNGNMSKAEELQQLPGQGPLDFIPLLSALKEINYTGWTEIFMHSFPRGEAVAKTAGGVTAQLNVSRKYLETCISKI</sequence>
<keyword evidence="3" id="KW-1185">Reference proteome</keyword>
<dbReference type="Gene3D" id="3.20.20.150">
    <property type="entry name" value="Divalent-metal-dependent TIM barrel enzymes"/>
    <property type="match status" value="1"/>
</dbReference>
<dbReference type="Proteomes" id="UP001164653">
    <property type="component" value="Chromosome"/>
</dbReference>
<dbReference type="PANTHER" id="PTHR12110">
    <property type="entry name" value="HYDROXYPYRUVATE ISOMERASE"/>
    <property type="match status" value="1"/>
</dbReference>
<dbReference type="KEGG" id="dpf:ON006_13445"/>
<dbReference type="RefSeq" id="WP_244820308.1">
    <property type="nucleotide sequence ID" value="NZ_CP112998.1"/>
</dbReference>
<keyword evidence="2" id="KW-0413">Isomerase</keyword>
<dbReference type="InterPro" id="IPR036237">
    <property type="entry name" value="Xyl_isomerase-like_sf"/>
</dbReference>